<keyword evidence="2" id="KW-0614">Plasmid</keyword>
<evidence type="ECO:0000259" key="1">
    <source>
        <dbReference type="Pfam" id="PF23213"/>
    </source>
</evidence>
<evidence type="ECO:0000313" key="2">
    <source>
        <dbReference type="EMBL" id="AII10817.1"/>
    </source>
</evidence>
<evidence type="ECO:0000313" key="3">
    <source>
        <dbReference type="Proteomes" id="UP000028488"/>
    </source>
</evidence>
<proteinExistence type="predicted"/>
<organism evidence="2 3">
    <name type="scientific">Rhodococcus opacus</name>
    <name type="common">Nocardia opaca</name>
    <dbReference type="NCBI Taxonomy" id="37919"/>
    <lineage>
        <taxon>Bacteria</taxon>
        <taxon>Bacillati</taxon>
        <taxon>Actinomycetota</taxon>
        <taxon>Actinomycetes</taxon>
        <taxon>Mycobacteriales</taxon>
        <taxon>Nocardiaceae</taxon>
        <taxon>Rhodococcus</taxon>
    </lineage>
</organism>
<dbReference type="EMBL" id="CP008949">
    <property type="protein sequence ID" value="AII10817.1"/>
    <property type="molecule type" value="Genomic_DNA"/>
</dbReference>
<name>A0A076F045_RHOOP</name>
<accession>A0A076F045</accession>
<dbReference type="Pfam" id="PF23213">
    <property type="entry name" value="DUF7065"/>
    <property type="match status" value="1"/>
</dbReference>
<dbReference type="SUPFAM" id="SSF159245">
    <property type="entry name" value="AttH-like"/>
    <property type="match status" value="1"/>
</dbReference>
<sequence length="337" mass="37741">MALHFDDDATAHTVTDAVDWRESYYLNFADPTSGLHGVAWQGVRPNMGHGEAVFVLYDGPTPLIHSVNMAVPIPADIGAERTDLGHQSFECVEPWRRWDVHYDDGTNSAHLEWTQMTETCDWDWEELTGAKHYQGAGRIEVTAVVDGRQIAFTGFGERDRAWGPRNYGPIEFSWWTVAQFPDEVAVHAFVQFADGKYRLHGFLHADGTTRPLSEFRAAEVVYDPADGPALSSRQIFTDDEGRTVEALNERVHYLQFGTSEDGAQLEERDPGDQATGRMYLTFQKFTRVDGVEGRGMIDNNLRIGTAPTAFTAQLPNFSNLYDYGLPTIAESLSGERN</sequence>
<feature type="domain" description="DUF7065" evidence="1">
    <location>
        <begin position="9"/>
        <end position="165"/>
    </location>
</feature>
<dbReference type="AlphaFoldDB" id="A0A076F045"/>
<gene>
    <name evidence="2" type="ORF">EP51_42350</name>
</gene>
<protein>
    <recommendedName>
        <fullName evidence="1">DUF7065 domain-containing protein</fullName>
    </recommendedName>
</protein>
<reference evidence="2 3" key="1">
    <citation type="submission" date="2014-07" db="EMBL/GenBank/DDBJ databases">
        <title>Genome Sequence of Rhodococcus opacus Strain R7, a Biodegrader of Mono- and Polycyclic Aromatic Hydrocarbons.</title>
        <authorList>
            <person name="Di Gennaro P."/>
            <person name="Zampolli J."/>
            <person name="Presti I."/>
            <person name="Cappelletti M."/>
            <person name="D'Ursi P."/>
            <person name="Orro A."/>
            <person name="Mezzelani A."/>
            <person name="Milanesi L."/>
        </authorList>
    </citation>
    <scope>NUCLEOTIDE SEQUENCE [LARGE SCALE GENOMIC DNA]</scope>
    <source>
        <strain evidence="2 3">R7</strain>
        <plasmid evidence="2">pPDG2</plasmid>
    </source>
</reference>
<dbReference type="Proteomes" id="UP000028488">
    <property type="component" value="Plasmid pPDG2"/>
</dbReference>
<dbReference type="InterPro" id="IPR055493">
    <property type="entry name" value="DUF7065"/>
</dbReference>
<geneLocation type="plasmid" evidence="2 3">
    <name>pPDG2</name>
</geneLocation>
<dbReference type="RefSeq" id="WP_128643104.1">
    <property type="nucleotide sequence ID" value="NZ_CP008949.1"/>
</dbReference>